<dbReference type="NCBIfam" id="TIGR00756">
    <property type="entry name" value="PPR"/>
    <property type="match status" value="5"/>
</dbReference>
<comment type="similarity">
    <text evidence="1">Belongs to the PPR family. P subfamily.</text>
</comment>
<dbReference type="Pfam" id="PF01535">
    <property type="entry name" value="PPR"/>
    <property type="match status" value="1"/>
</dbReference>
<dbReference type="InterPro" id="IPR002885">
    <property type="entry name" value="PPR_rpt"/>
</dbReference>
<feature type="repeat" description="PPR" evidence="3">
    <location>
        <begin position="229"/>
        <end position="263"/>
    </location>
</feature>
<dbReference type="Pfam" id="PF12854">
    <property type="entry name" value="PPR_1"/>
    <property type="match status" value="1"/>
</dbReference>
<evidence type="ECO:0000256" key="3">
    <source>
        <dbReference type="PROSITE-ProRule" id="PRU00708"/>
    </source>
</evidence>
<dbReference type="Pfam" id="PF13041">
    <property type="entry name" value="PPR_2"/>
    <property type="match status" value="2"/>
</dbReference>
<name>A0A835IH76_9MAGN</name>
<dbReference type="AlphaFoldDB" id="A0A835IH76"/>
<feature type="repeat" description="PPR" evidence="3">
    <location>
        <begin position="125"/>
        <end position="159"/>
    </location>
</feature>
<protein>
    <recommendedName>
        <fullName evidence="6">Pentatricopeptide repeat-containing protein</fullName>
    </recommendedName>
</protein>
<dbReference type="SUPFAM" id="SSF81901">
    <property type="entry name" value="HCP-like"/>
    <property type="match status" value="1"/>
</dbReference>
<reference evidence="4 5" key="1">
    <citation type="submission" date="2020-10" db="EMBL/GenBank/DDBJ databases">
        <title>The Coptis chinensis genome and diversification of protoberbering-type alkaloids.</title>
        <authorList>
            <person name="Wang B."/>
            <person name="Shu S."/>
            <person name="Song C."/>
            <person name="Liu Y."/>
        </authorList>
    </citation>
    <scope>NUCLEOTIDE SEQUENCE [LARGE SCALE GENOMIC DNA]</scope>
    <source>
        <strain evidence="4">HL-2020</strain>
        <tissue evidence="4">Leaf</tissue>
    </source>
</reference>
<dbReference type="OrthoDB" id="185373at2759"/>
<keyword evidence="5" id="KW-1185">Reference proteome</keyword>
<dbReference type="PROSITE" id="PS51375">
    <property type="entry name" value="PPR"/>
    <property type="match status" value="4"/>
</dbReference>
<feature type="repeat" description="PPR" evidence="3">
    <location>
        <begin position="160"/>
        <end position="194"/>
    </location>
</feature>
<keyword evidence="2" id="KW-0677">Repeat</keyword>
<evidence type="ECO:0000313" key="5">
    <source>
        <dbReference type="Proteomes" id="UP000631114"/>
    </source>
</evidence>
<proteinExistence type="inferred from homology"/>
<sequence length="321" mass="36279">MWGGPNCCDIWHVSSRALPKWDGGVRTEPTNKGKVNEAVRLMEEMKSCGVSPDVHGYGVASRRSYFVMDEMQDQGIIPDLFTYNAIINGLFKELKSNSAKENYQLILERTSNLWKRMLNDGITTNAVTYIILVSGYCCGGRMYEALKLFKEMIVKGIVPDKIAYTTILAGYCRIGDTKTSLDFYREMEQRGITPDIFTYTCLVHGHCKSKREDETRNLFDRIIKTATPNVVTHSALMAGYRRMGDPKIALHLYNQMEEKGIQPDDITCLVLGLGTIQDDAYRKHDSFGSEATTNANILTLAYDVKDLLFEEGMEVLNTKEN</sequence>
<dbReference type="EMBL" id="JADFTS010000003">
    <property type="protein sequence ID" value="KAF9615658.1"/>
    <property type="molecule type" value="Genomic_DNA"/>
</dbReference>
<evidence type="ECO:0000313" key="4">
    <source>
        <dbReference type="EMBL" id="KAF9615658.1"/>
    </source>
</evidence>
<dbReference type="Gene3D" id="1.25.40.10">
    <property type="entry name" value="Tetratricopeptide repeat domain"/>
    <property type="match status" value="3"/>
</dbReference>
<comment type="caution">
    <text evidence="4">The sequence shown here is derived from an EMBL/GenBank/DDBJ whole genome shotgun (WGS) entry which is preliminary data.</text>
</comment>
<dbReference type="InterPro" id="IPR011990">
    <property type="entry name" value="TPR-like_helical_dom_sf"/>
</dbReference>
<evidence type="ECO:0008006" key="6">
    <source>
        <dbReference type="Google" id="ProtNLM"/>
    </source>
</evidence>
<gene>
    <name evidence="4" type="ORF">IFM89_025608</name>
</gene>
<evidence type="ECO:0000256" key="2">
    <source>
        <dbReference type="ARBA" id="ARBA00022737"/>
    </source>
</evidence>
<organism evidence="4 5">
    <name type="scientific">Coptis chinensis</name>
    <dbReference type="NCBI Taxonomy" id="261450"/>
    <lineage>
        <taxon>Eukaryota</taxon>
        <taxon>Viridiplantae</taxon>
        <taxon>Streptophyta</taxon>
        <taxon>Embryophyta</taxon>
        <taxon>Tracheophyta</taxon>
        <taxon>Spermatophyta</taxon>
        <taxon>Magnoliopsida</taxon>
        <taxon>Ranunculales</taxon>
        <taxon>Ranunculaceae</taxon>
        <taxon>Coptidoideae</taxon>
        <taxon>Coptis</taxon>
    </lineage>
</organism>
<dbReference type="Proteomes" id="UP000631114">
    <property type="component" value="Unassembled WGS sequence"/>
</dbReference>
<dbReference type="Pfam" id="PF13812">
    <property type="entry name" value="PPR_3"/>
    <property type="match status" value="1"/>
</dbReference>
<evidence type="ECO:0000256" key="1">
    <source>
        <dbReference type="ARBA" id="ARBA00007626"/>
    </source>
</evidence>
<accession>A0A835IH76</accession>
<dbReference type="PANTHER" id="PTHR47941">
    <property type="entry name" value="PENTATRICOPEPTIDE REPEAT-CONTAINING PROTEIN 3, MITOCHONDRIAL"/>
    <property type="match status" value="1"/>
</dbReference>
<feature type="repeat" description="PPR" evidence="3">
    <location>
        <begin position="195"/>
        <end position="225"/>
    </location>
</feature>